<sequence length="208" mass="22659">MEPQPPGEDRLRVSDAEREQIVELLGQAAAEGRLTLDEYAERAATAHSARTRGELAKLTDDLPVPRPAATSQVTPYQTAAHQPAAYQPAGYEPAGERLVAIFGNESRKGRWSVPARVEARSIFGDCHIELQDAQLQHPVTVIEATAVFGSITVFVPEGVDVRLTGSAVFGSKESKMEGAPQHGAPVVEVRCLVRFGSVTVRPPKRRWW</sequence>
<proteinExistence type="predicted"/>
<evidence type="ECO:0000259" key="3">
    <source>
        <dbReference type="Pfam" id="PF09922"/>
    </source>
</evidence>
<feature type="region of interest" description="Disordered" evidence="1">
    <location>
        <begin position="46"/>
        <end position="78"/>
    </location>
</feature>
<accession>A0ABV6NZJ0</accession>
<name>A0ABV6NZJ0_9ACTN</name>
<feature type="compositionally biased region" description="Polar residues" evidence="1">
    <location>
        <begin position="69"/>
        <end position="78"/>
    </location>
</feature>
<dbReference type="InterPro" id="IPR024425">
    <property type="entry name" value="LiaF-like_C"/>
</dbReference>
<feature type="domain" description="Cell wall-active antibiotics response LiaF-like C-terminal" evidence="3">
    <location>
        <begin position="104"/>
        <end position="173"/>
    </location>
</feature>
<protein>
    <submittedName>
        <fullName evidence="4">DUF1707 domain-containing protein</fullName>
    </submittedName>
</protein>
<dbReference type="Proteomes" id="UP001589894">
    <property type="component" value="Unassembled WGS sequence"/>
</dbReference>
<dbReference type="RefSeq" id="WP_377339248.1">
    <property type="nucleotide sequence ID" value="NZ_JBHLUE010000011.1"/>
</dbReference>
<evidence type="ECO:0000313" key="4">
    <source>
        <dbReference type="EMBL" id="MFC0565443.1"/>
    </source>
</evidence>
<dbReference type="Pfam" id="PF09922">
    <property type="entry name" value="LiaF-like_C"/>
    <property type="match status" value="1"/>
</dbReference>
<evidence type="ECO:0000259" key="2">
    <source>
        <dbReference type="Pfam" id="PF08044"/>
    </source>
</evidence>
<dbReference type="Pfam" id="PF08044">
    <property type="entry name" value="DUF1707"/>
    <property type="match status" value="1"/>
</dbReference>
<gene>
    <name evidence="4" type="ORF">ACFFHU_15025</name>
</gene>
<dbReference type="PANTHER" id="PTHR40763:SF4">
    <property type="entry name" value="DUF1707 DOMAIN-CONTAINING PROTEIN"/>
    <property type="match status" value="1"/>
</dbReference>
<comment type="caution">
    <text evidence="4">The sequence shown here is derived from an EMBL/GenBank/DDBJ whole genome shotgun (WGS) entry which is preliminary data.</text>
</comment>
<feature type="domain" description="DUF1707" evidence="2">
    <location>
        <begin position="11"/>
        <end position="63"/>
    </location>
</feature>
<dbReference type="PANTHER" id="PTHR40763">
    <property type="entry name" value="MEMBRANE PROTEIN-RELATED"/>
    <property type="match status" value="1"/>
</dbReference>
<feature type="compositionally biased region" description="Basic and acidic residues" evidence="1">
    <location>
        <begin position="51"/>
        <end position="60"/>
    </location>
</feature>
<reference evidence="4 5" key="1">
    <citation type="submission" date="2024-09" db="EMBL/GenBank/DDBJ databases">
        <authorList>
            <person name="Sun Q."/>
            <person name="Mori K."/>
        </authorList>
    </citation>
    <scope>NUCLEOTIDE SEQUENCE [LARGE SCALE GENOMIC DNA]</scope>
    <source>
        <strain evidence="4 5">TBRC 2205</strain>
    </source>
</reference>
<keyword evidence="5" id="KW-1185">Reference proteome</keyword>
<evidence type="ECO:0000256" key="1">
    <source>
        <dbReference type="SAM" id="MobiDB-lite"/>
    </source>
</evidence>
<organism evidence="4 5">
    <name type="scientific">Plantactinospora siamensis</name>
    <dbReference type="NCBI Taxonomy" id="555372"/>
    <lineage>
        <taxon>Bacteria</taxon>
        <taxon>Bacillati</taxon>
        <taxon>Actinomycetota</taxon>
        <taxon>Actinomycetes</taxon>
        <taxon>Micromonosporales</taxon>
        <taxon>Micromonosporaceae</taxon>
        <taxon>Plantactinospora</taxon>
    </lineage>
</organism>
<evidence type="ECO:0000313" key="5">
    <source>
        <dbReference type="Proteomes" id="UP001589894"/>
    </source>
</evidence>
<dbReference type="InterPro" id="IPR012551">
    <property type="entry name" value="DUF1707_SHOCT-like"/>
</dbReference>
<dbReference type="EMBL" id="JBHLUE010000011">
    <property type="protein sequence ID" value="MFC0565443.1"/>
    <property type="molecule type" value="Genomic_DNA"/>
</dbReference>